<dbReference type="RefSeq" id="WP_020834040.1">
    <property type="nucleotide sequence ID" value="NC_021846.1"/>
</dbReference>
<dbReference type="Proteomes" id="UP000014984">
    <property type="component" value="Chromosome"/>
</dbReference>
<gene>
    <name evidence="1" type="ORF">STAIW_v1c02300</name>
</gene>
<evidence type="ECO:0000313" key="2">
    <source>
        <dbReference type="Proteomes" id="UP000014984"/>
    </source>
</evidence>
<dbReference type="EMBL" id="CP005074">
    <property type="protein sequence ID" value="AGR40901.1"/>
    <property type="molecule type" value="Genomic_DNA"/>
</dbReference>
<dbReference type="HOGENOM" id="CLU_2620278_0_0_14"/>
<dbReference type="STRING" id="1276220.STAIW_v1c02300"/>
<proteinExistence type="predicted"/>
<evidence type="ECO:0000313" key="1">
    <source>
        <dbReference type="EMBL" id="AGR40901.1"/>
    </source>
</evidence>
<dbReference type="AlphaFoldDB" id="S5LWB2"/>
<dbReference type="OrthoDB" id="389597at2"/>
<dbReference type="KEGG" id="stai:STAIW_v1c02300"/>
<dbReference type="PATRIC" id="fig|1276220.3.peg.233"/>
<name>S5LWB2_9MOLU</name>
<protein>
    <submittedName>
        <fullName evidence="1">Uncharacterized protein</fullName>
    </submittedName>
</protein>
<reference evidence="1 2" key="1">
    <citation type="journal article" date="2013" name="Genome Biol. Evol.">
        <title>Comparison of metabolic capacities and inference of gene content evolution in mosquito-associated Spiroplasma diminutum and S. taiwanense.</title>
        <authorList>
            <person name="Lo W.S."/>
            <person name="Ku C."/>
            <person name="Chen L.L."/>
            <person name="Chang T.H."/>
            <person name="Kuo C.H."/>
        </authorList>
    </citation>
    <scope>NUCLEOTIDE SEQUENCE [LARGE SCALE GENOMIC DNA]</scope>
    <source>
        <strain evidence="1">CT-1</strain>
    </source>
</reference>
<sequence>MDWKYLVWDDRVGYGQVLKIMTYEAEQNFLNFLGDIIITPEFQLNTAKLAVLKNNYKYIQKWIIDTSAVPIAEENLNL</sequence>
<organism evidence="1 2">
    <name type="scientific">Spiroplasma taiwanense CT-1</name>
    <dbReference type="NCBI Taxonomy" id="1276220"/>
    <lineage>
        <taxon>Bacteria</taxon>
        <taxon>Bacillati</taxon>
        <taxon>Mycoplasmatota</taxon>
        <taxon>Mollicutes</taxon>
        <taxon>Entomoplasmatales</taxon>
        <taxon>Spiroplasmataceae</taxon>
        <taxon>Spiroplasma</taxon>
    </lineage>
</organism>
<keyword evidence="2" id="KW-1185">Reference proteome</keyword>
<accession>S5LWB2</accession>